<comment type="caution">
    <text evidence="3">The sequence shown here is derived from an EMBL/GenBank/DDBJ whole genome shotgun (WGS) entry which is preliminary data.</text>
</comment>
<evidence type="ECO:0000256" key="1">
    <source>
        <dbReference type="ARBA" id="ARBA00023125"/>
    </source>
</evidence>
<evidence type="ECO:0000313" key="4">
    <source>
        <dbReference type="Proteomes" id="UP000214646"/>
    </source>
</evidence>
<dbReference type="CDD" id="cd00093">
    <property type="entry name" value="HTH_XRE"/>
    <property type="match status" value="1"/>
</dbReference>
<organism evidence="3 4">
    <name type="scientific">Fimbriiglobus ruber</name>
    <dbReference type="NCBI Taxonomy" id="1908690"/>
    <lineage>
        <taxon>Bacteria</taxon>
        <taxon>Pseudomonadati</taxon>
        <taxon>Planctomycetota</taxon>
        <taxon>Planctomycetia</taxon>
        <taxon>Gemmatales</taxon>
        <taxon>Gemmataceae</taxon>
        <taxon>Fimbriiglobus</taxon>
    </lineage>
</organism>
<dbReference type="OrthoDB" id="9781521at2"/>
<dbReference type="GO" id="GO:0003677">
    <property type="term" value="F:DNA binding"/>
    <property type="evidence" value="ECO:0007669"/>
    <property type="project" value="UniProtKB-KW"/>
</dbReference>
<dbReference type="SMART" id="SM00530">
    <property type="entry name" value="HTH_XRE"/>
    <property type="match status" value="1"/>
</dbReference>
<dbReference type="PANTHER" id="PTHR46558:SF4">
    <property type="entry name" value="DNA-BIDING PHAGE PROTEIN"/>
    <property type="match status" value="1"/>
</dbReference>
<dbReference type="Gene3D" id="1.10.260.40">
    <property type="entry name" value="lambda repressor-like DNA-binding domains"/>
    <property type="match status" value="1"/>
</dbReference>
<dbReference type="SUPFAM" id="SSF47413">
    <property type="entry name" value="lambda repressor-like DNA-binding domains"/>
    <property type="match status" value="1"/>
</dbReference>
<reference evidence="4" key="1">
    <citation type="submission" date="2017-06" db="EMBL/GenBank/DDBJ databases">
        <title>Genome analysis of Fimbriiglobus ruber SP5, the first member of the order Planctomycetales with confirmed chitinolytic capability.</title>
        <authorList>
            <person name="Ravin N.V."/>
            <person name="Rakitin A.L."/>
            <person name="Ivanova A.A."/>
            <person name="Beletsky A.V."/>
            <person name="Kulichevskaya I.S."/>
            <person name="Mardanov A.V."/>
            <person name="Dedysh S.N."/>
        </authorList>
    </citation>
    <scope>NUCLEOTIDE SEQUENCE [LARGE SCALE GENOMIC DNA]</scope>
    <source>
        <strain evidence="4">SP5</strain>
    </source>
</reference>
<dbReference type="EMBL" id="NIDE01000005">
    <property type="protein sequence ID" value="OWK42113.1"/>
    <property type="molecule type" value="Genomic_DNA"/>
</dbReference>
<dbReference type="RefSeq" id="WP_088255321.1">
    <property type="nucleotide sequence ID" value="NZ_NIDE01000005.1"/>
</dbReference>
<dbReference type="Proteomes" id="UP000214646">
    <property type="component" value="Unassembled WGS sequence"/>
</dbReference>
<dbReference type="Pfam" id="PF01381">
    <property type="entry name" value="HTH_3"/>
    <property type="match status" value="1"/>
</dbReference>
<evidence type="ECO:0000313" key="3">
    <source>
        <dbReference type="EMBL" id="OWK42113.1"/>
    </source>
</evidence>
<sequence length="117" mass="13019">MTADLNQQLGATIRQNRVLLGLSQEALGKRIGVTFQQIQKYEKGKNQVSLTTLVRLAEAFETTVGELVESALGKEKPESGGLSNRQMLELQKRLAKLKPHQLRGIKLLVHNLVDETD</sequence>
<keyword evidence="1" id="KW-0238">DNA-binding</keyword>
<proteinExistence type="predicted"/>
<dbReference type="InterPro" id="IPR010982">
    <property type="entry name" value="Lambda_DNA-bd_dom_sf"/>
</dbReference>
<feature type="domain" description="HTH cro/C1-type" evidence="2">
    <location>
        <begin position="13"/>
        <end position="67"/>
    </location>
</feature>
<dbReference type="PROSITE" id="PS50943">
    <property type="entry name" value="HTH_CROC1"/>
    <property type="match status" value="1"/>
</dbReference>
<protein>
    <submittedName>
        <fullName evidence="3">Transcriptional regulator, Cro/CI family</fullName>
    </submittedName>
</protein>
<evidence type="ECO:0000259" key="2">
    <source>
        <dbReference type="PROSITE" id="PS50943"/>
    </source>
</evidence>
<name>A0A225DM86_9BACT</name>
<dbReference type="AlphaFoldDB" id="A0A225DM86"/>
<keyword evidence="4" id="KW-1185">Reference proteome</keyword>
<dbReference type="PANTHER" id="PTHR46558">
    <property type="entry name" value="TRACRIPTIONAL REGULATORY PROTEIN-RELATED-RELATED"/>
    <property type="match status" value="1"/>
</dbReference>
<dbReference type="InterPro" id="IPR001387">
    <property type="entry name" value="Cro/C1-type_HTH"/>
</dbReference>
<accession>A0A225DM86</accession>
<gene>
    <name evidence="3" type="ORF">FRUB_04191</name>
</gene>